<name>A0A0E9XMK5_ANGAN</name>
<protein>
    <submittedName>
        <fullName evidence="1">Uncharacterized protein</fullName>
    </submittedName>
</protein>
<organism evidence="1">
    <name type="scientific">Anguilla anguilla</name>
    <name type="common">European freshwater eel</name>
    <name type="synonym">Muraena anguilla</name>
    <dbReference type="NCBI Taxonomy" id="7936"/>
    <lineage>
        <taxon>Eukaryota</taxon>
        <taxon>Metazoa</taxon>
        <taxon>Chordata</taxon>
        <taxon>Craniata</taxon>
        <taxon>Vertebrata</taxon>
        <taxon>Euteleostomi</taxon>
        <taxon>Actinopterygii</taxon>
        <taxon>Neopterygii</taxon>
        <taxon>Teleostei</taxon>
        <taxon>Anguilliformes</taxon>
        <taxon>Anguillidae</taxon>
        <taxon>Anguilla</taxon>
    </lineage>
</organism>
<dbReference type="AlphaFoldDB" id="A0A0E9XMK5"/>
<sequence>MSRFFWKLRKDKYWRTTTDLSVFLKHFYPFILKASDLLRETQCSLSILYILKTIRVCPL</sequence>
<reference evidence="1" key="2">
    <citation type="journal article" date="2015" name="Fish Shellfish Immunol.">
        <title>Early steps in the European eel (Anguilla anguilla)-Vibrio vulnificus interaction in the gills: Role of the RtxA13 toxin.</title>
        <authorList>
            <person name="Callol A."/>
            <person name="Pajuelo D."/>
            <person name="Ebbesson L."/>
            <person name="Teles M."/>
            <person name="MacKenzie S."/>
            <person name="Amaro C."/>
        </authorList>
    </citation>
    <scope>NUCLEOTIDE SEQUENCE</scope>
</reference>
<reference evidence="1" key="1">
    <citation type="submission" date="2014-11" db="EMBL/GenBank/DDBJ databases">
        <authorList>
            <person name="Amaro Gonzalez C."/>
        </authorList>
    </citation>
    <scope>NUCLEOTIDE SEQUENCE</scope>
</reference>
<evidence type="ECO:0000313" key="1">
    <source>
        <dbReference type="EMBL" id="JAI03076.1"/>
    </source>
</evidence>
<accession>A0A0E9XMK5</accession>
<dbReference type="EMBL" id="GBXM01005502">
    <property type="protein sequence ID" value="JAI03076.1"/>
    <property type="molecule type" value="Transcribed_RNA"/>
</dbReference>
<proteinExistence type="predicted"/>